<dbReference type="EMBL" id="LQPY01000012">
    <property type="protein sequence ID" value="ORX05911.1"/>
    <property type="molecule type" value="Genomic_DNA"/>
</dbReference>
<keyword evidence="3" id="KW-1185">Reference proteome</keyword>
<dbReference type="RefSeq" id="WP_036470729.1">
    <property type="nucleotide sequence ID" value="NZ_HG964446.1"/>
</dbReference>
<feature type="region of interest" description="Disordered" evidence="1">
    <location>
        <begin position="1"/>
        <end position="33"/>
    </location>
</feature>
<sequence>MRTPPRPWATPGCYGRPSHADDRGSPGFQRGDAPFKVVDAADQVVDFGDQPTAAAHHRSR</sequence>
<evidence type="ECO:0000256" key="1">
    <source>
        <dbReference type="SAM" id="MobiDB-lite"/>
    </source>
</evidence>
<protein>
    <submittedName>
        <fullName evidence="2">Uncharacterized protein</fullName>
    </submittedName>
</protein>
<proteinExistence type="predicted"/>
<organism evidence="2 3">
    <name type="scientific">Mycobacterium triplex</name>
    <dbReference type="NCBI Taxonomy" id="47839"/>
    <lineage>
        <taxon>Bacteria</taxon>
        <taxon>Bacillati</taxon>
        <taxon>Actinomycetota</taxon>
        <taxon>Actinomycetes</taxon>
        <taxon>Mycobacteriales</taxon>
        <taxon>Mycobacteriaceae</taxon>
        <taxon>Mycobacterium</taxon>
        <taxon>Mycobacterium simiae complex</taxon>
    </lineage>
</organism>
<name>A0ABX3W750_9MYCO</name>
<gene>
    <name evidence="2" type="ORF">AWC29_00020</name>
</gene>
<dbReference type="Proteomes" id="UP000193710">
    <property type="component" value="Unassembled WGS sequence"/>
</dbReference>
<evidence type="ECO:0000313" key="2">
    <source>
        <dbReference type="EMBL" id="ORX05911.1"/>
    </source>
</evidence>
<evidence type="ECO:0000313" key="3">
    <source>
        <dbReference type="Proteomes" id="UP000193710"/>
    </source>
</evidence>
<accession>A0ABX3W750</accession>
<reference evidence="2 3" key="1">
    <citation type="submission" date="2016-01" db="EMBL/GenBank/DDBJ databases">
        <title>The new phylogeny of the genus Mycobacterium.</title>
        <authorList>
            <person name="Tarcisio F."/>
            <person name="Conor M."/>
            <person name="Antonella G."/>
            <person name="Elisabetta G."/>
            <person name="Giulia F.S."/>
            <person name="Sara T."/>
            <person name="Anna F."/>
            <person name="Clotilde B."/>
            <person name="Roberto B."/>
            <person name="Veronica D.S."/>
            <person name="Fabio R."/>
            <person name="Monica P."/>
            <person name="Olivier J."/>
            <person name="Enrico T."/>
            <person name="Nicola S."/>
        </authorList>
    </citation>
    <scope>NUCLEOTIDE SEQUENCE [LARGE SCALE GENOMIC DNA]</scope>
    <source>
        <strain evidence="2 3">DSM 44626</strain>
    </source>
</reference>
<comment type="caution">
    <text evidence="2">The sequence shown here is derived from an EMBL/GenBank/DDBJ whole genome shotgun (WGS) entry which is preliminary data.</text>
</comment>